<protein>
    <recommendedName>
        <fullName evidence="3">Excreted virulence factor EspC (Type VII ESX diderm)</fullName>
    </recommendedName>
</protein>
<evidence type="ECO:0008006" key="3">
    <source>
        <dbReference type="Google" id="ProtNLM"/>
    </source>
</evidence>
<gene>
    <name evidence="1" type="ORF">GCM10011581_48500</name>
</gene>
<reference evidence="1 2" key="1">
    <citation type="journal article" date="2014" name="Int. J. Syst. Evol. Microbiol.">
        <title>Complete genome sequence of Corynebacterium casei LMG S-19264T (=DSM 44701T), isolated from a smear-ripened cheese.</title>
        <authorList>
            <consortium name="US DOE Joint Genome Institute (JGI-PGF)"/>
            <person name="Walter F."/>
            <person name="Albersmeier A."/>
            <person name="Kalinowski J."/>
            <person name="Ruckert C."/>
        </authorList>
    </citation>
    <scope>NUCLEOTIDE SEQUENCE [LARGE SCALE GENOMIC DNA]</scope>
    <source>
        <strain evidence="1 2">CGMCC 4.7206</strain>
    </source>
</reference>
<name>A0A917K9I8_9PSEU</name>
<dbReference type="EMBL" id="BMMT01000025">
    <property type="protein sequence ID" value="GGJ05728.1"/>
    <property type="molecule type" value="Genomic_DNA"/>
</dbReference>
<comment type="caution">
    <text evidence="1">The sequence shown here is derived from an EMBL/GenBank/DDBJ whole genome shotgun (WGS) entry which is preliminary data.</text>
</comment>
<sequence>MTDGFHVDLPALERASTGVNETLSQLARHRVDTIDGEGTVVGHDRLAATIADFCDRWQIGVTNLAKDGQAIAAQLSHCVETYRQVDATAPEELTGILDRPSGPDPAGP</sequence>
<dbReference type="Proteomes" id="UP000597989">
    <property type="component" value="Unassembled WGS sequence"/>
</dbReference>
<dbReference type="AlphaFoldDB" id="A0A917K9I8"/>
<evidence type="ECO:0000313" key="2">
    <source>
        <dbReference type="Proteomes" id="UP000597989"/>
    </source>
</evidence>
<accession>A0A917K9I8</accession>
<proteinExistence type="predicted"/>
<organism evidence="1 2">
    <name type="scientific">Saccharopolyspora thermophila</name>
    <dbReference type="NCBI Taxonomy" id="89367"/>
    <lineage>
        <taxon>Bacteria</taxon>
        <taxon>Bacillati</taxon>
        <taxon>Actinomycetota</taxon>
        <taxon>Actinomycetes</taxon>
        <taxon>Pseudonocardiales</taxon>
        <taxon>Pseudonocardiaceae</taxon>
        <taxon>Saccharopolyspora</taxon>
    </lineage>
</organism>
<dbReference type="RefSeq" id="WP_188991592.1">
    <property type="nucleotide sequence ID" value="NZ_BMMT01000025.1"/>
</dbReference>
<evidence type="ECO:0000313" key="1">
    <source>
        <dbReference type="EMBL" id="GGJ05728.1"/>
    </source>
</evidence>